<dbReference type="SUPFAM" id="SSF51735">
    <property type="entry name" value="NAD(P)-binding Rossmann-fold domains"/>
    <property type="match status" value="1"/>
</dbReference>
<dbReference type="AlphaFoldDB" id="A0A4R7W404"/>
<accession>A0A4R7W404</accession>
<dbReference type="OrthoDB" id="3207931at2"/>
<dbReference type="Proteomes" id="UP000294927">
    <property type="component" value="Unassembled WGS sequence"/>
</dbReference>
<evidence type="ECO:0000313" key="3">
    <source>
        <dbReference type="EMBL" id="TDV57222.1"/>
    </source>
</evidence>
<dbReference type="PANTHER" id="PTHR43162:SF1">
    <property type="entry name" value="PRESTALK A DIFFERENTIATION PROTEIN A"/>
    <property type="match status" value="1"/>
</dbReference>
<dbReference type="EMBL" id="SOCP01000001">
    <property type="protein sequence ID" value="TDV57222.1"/>
    <property type="molecule type" value="Genomic_DNA"/>
</dbReference>
<dbReference type="PANTHER" id="PTHR43162">
    <property type="match status" value="1"/>
</dbReference>
<dbReference type="InterPro" id="IPR032710">
    <property type="entry name" value="NTF2-like_dom_sf"/>
</dbReference>
<feature type="domain" description="NAD(P)-binding" evidence="2">
    <location>
        <begin position="7"/>
        <end position="165"/>
    </location>
</feature>
<feature type="domain" description="SnoaL-like" evidence="1">
    <location>
        <begin position="274"/>
        <end position="379"/>
    </location>
</feature>
<proteinExistence type="predicted"/>
<dbReference type="Pfam" id="PF12680">
    <property type="entry name" value="SnoaL_2"/>
    <property type="match status" value="1"/>
</dbReference>
<keyword evidence="4" id="KW-1185">Reference proteome</keyword>
<dbReference type="Gene3D" id="3.10.450.50">
    <property type="match status" value="1"/>
</dbReference>
<reference evidence="3 4" key="1">
    <citation type="submission" date="2019-03" db="EMBL/GenBank/DDBJ databases">
        <title>Genomic Encyclopedia of Archaeal and Bacterial Type Strains, Phase II (KMG-II): from individual species to whole genera.</title>
        <authorList>
            <person name="Goeker M."/>
        </authorList>
    </citation>
    <scope>NUCLEOTIDE SEQUENCE [LARGE SCALE GENOMIC DNA]</scope>
    <source>
        <strain evidence="3 4">DSM 45499</strain>
    </source>
</reference>
<name>A0A4R7W404_9PSEU</name>
<evidence type="ECO:0000313" key="4">
    <source>
        <dbReference type="Proteomes" id="UP000294927"/>
    </source>
</evidence>
<dbReference type="InterPro" id="IPR036291">
    <property type="entry name" value="NAD(P)-bd_dom_sf"/>
</dbReference>
<dbReference type="RefSeq" id="WP_133900545.1">
    <property type="nucleotide sequence ID" value="NZ_SOCP01000001.1"/>
</dbReference>
<sequence length="390" mass="42460">MTILVTGATGNIGRHVVTGLRERGATVRAMSRSSGHGTTAGDLTRPDTLHDALSDVDSVFLLWPFLSAEGIDEVLRVIARHARRVVYVSALSAEHGGVWSDVEAAIRRSGLEWTFLRPGGFATNTLEWVPAIRAGRPARLPYPEAGRSLVHERDIADIAVLALTEDGHVGETYALTGPEVLTQAEQVRILGEAAGRRATVEELTPDEARADLLAWASEEFADSALAYWQTLVDHPEPVIGTYEKLTGRPSRTFTRWAHDHAGDLGRLSPAEVADRYVTAFRTGTLDQALELFAPDAVRVAPLEHGGEHVELRGVGAILANAERIDHDLEIRDVTVDGPYPHGDRFAVRFTFDHTHVPTGSRSSVTKMSLYTVTNGAITREEVFYLDSPAG</sequence>
<dbReference type="SUPFAM" id="SSF54427">
    <property type="entry name" value="NTF2-like"/>
    <property type="match status" value="1"/>
</dbReference>
<comment type="caution">
    <text evidence="3">The sequence shown here is derived from an EMBL/GenBank/DDBJ whole genome shotgun (WGS) entry which is preliminary data.</text>
</comment>
<dbReference type="Pfam" id="PF13460">
    <property type="entry name" value="NAD_binding_10"/>
    <property type="match status" value="1"/>
</dbReference>
<organism evidence="3 4">
    <name type="scientific">Actinophytocola oryzae</name>
    <dbReference type="NCBI Taxonomy" id="502181"/>
    <lineage>
        <taxon>Bacteria</taxon>
        <taxon>Bacillati</taxon>
        <taxon>Actinomycetota</taxon>
        <taxon>Actinomycetes</taxon>
        <taxon>Pseudonocardiales</taxon>
        <taxon>Pseudonocardiaceae</taxon>
    </lineage>
</organism>
<dbReference type="InterPro" id="IPR016040">
    <property type="entry name" value="NAD(P)-bd_dom"/>
</dbReference>
<evidence type="ECO:0000259" key="1">
    <source>
        <dbReference type="Pfam" id="PF12680"/>
    </source>
</evidence>
<gene>
    <name evidence="3" type="ORF">CLV71_10193</name>
</gene>
<protein>
    <submittedName>
        <fullName evidence="3">Uncharacterized protein YbjT (DUF2867 family)</fullName>
    </submittedName>
</protein>
<evidence type="ECO:0000259" key="2">
    <source>
        <dbReference type="Pfam" id="PF13460"/>
    </source>
</evidence>
<dbReference type="InterPro" id="IPR037401">
    <property type="entry name" value="SnoaL-like"/>
</dbReference>
<dbReference type="InterPro" id="IPR051604">
    <property type="entry name" value="Ergot_Alk_Oxidoreductase"/>
</dbReference>
<dbReference type="Gene3D" id="3.40.50.720">
    <property type="entry name" value="NAD(P)-binding Rossmann-like Domain"/>
    <property type="match status" value="1"/>
</dbReference>